<evidence type="ECO:0000256" key="2">
    <source>
        <dbReference type="SAM" id="Phobius"/>
    </source>
</evidence>
<comment type="caution">
    <text evidence="4">The sequence shown here is derived from an EMBL/GenBank/DDBJ whole genome shotgun (WGS) entry which is preliminary data.</text>
</comment>
<keyword evidence="5" id="KW-1185">Reference proteome</keyword>
<gene>
    <name evidence="4" type="ORF">ACFPQB_02465</name>
</gene>
<evidence type="ECO:0000259" key="3">
    <source>
        <dbReference type="Pfam" id="PF02397"/>
    </source>
</evidence>
<protein>
    <submittedName>
        <fullName evidence="4">Sugar transferase</fullName>
        <ecNumber evidence="4">2.7.8.-</ecNumber>
    </submittedName>
</protein>
<feature type="transmembrane region" description="Helical" evidence="2">
    <location>
        <begin position="29"/>
        <end position="51"/>
    </location>
</feature>
<evidence type="ECO:0000313" key="5">
    <source>
        <dbReference type="Proteomes" id="UP001596072"/>
    </source>
</evidence>
<name>A0ABW0ZGE2_9ACTN</name>
<dbReference type="Pfam" id="PF02397">
    <property type="entry name" value="Bac_transf"/>
    <property type="match status" value="1"/>
</dbReference>
<dbReference type="InterPro" id="IPR003362">
    <property type="entry name" value="Bact_transf"/>
</dbReference>
<dbReference type="Proteomes" id="UP001596072">
    <property type="component" value="Unassembled WGS sequence"/>
</dbReference>
<keyword evidence="2" id="KW-1133">Transmembrane helix</keyword>
<organism evidence="4 5">
    <name type="scientific">Nocardioides vastitatis</name>
    <dbReference type="NCBI Taxonomy" id="2568655"/>
    <lineage>
        <taxon>Bacteria</taxon>
        <taxon>Bacillati</taxon>
        <taxon>Actinomycetota</taxon>
        <taxon>Actinomycetes</taxon>
        <taxon>Propionibacteriales</taxon>
        <taxon>Nocardioidaceae</taxon>
        <taxon>Nocardioides</taxon>
    </lineage>
</organism>
<dbReference type="EMBL" id="JBHSNS010000001">
    <property type="protein sequence ID" value="MFC5727765.1"/>
    <property type="molecule type" value="Genomic_DNA"/>
</dbReference>
<feature type="domain" description="Bacterial sugar transferase" evidence="3">
    <location>
        <begin position="25"/>
        <end position="211"/>
    </location>
</feature>
<comment type="similarity">
    <text evidence="1">Belongs to the bacterial sugar transferase family.</text>
</comment>
<dbReference type="PANTHER" id="PTHR30576">
    <property type="entry name" value="COLANIC BIOSYNTHESIS UDP-GLUCOSE LIPID CARRIER TRANSFERASE"/>
    <property type="match status" value="1"/>
</dbReference>
<evidence type="ECO:0000256" key="1">
    <source>
        <dbReference type="ARBA" id="ARBA00006464"/>
    </source>
</evidence>
<keyword evidence="2" id="KW-0812">Transmembrane</keyword>
<evidence type="ECO:0000313" key="4">
    <source>
        <dbReference type="EMBL" id="MFC5727765.1"/>
    </source>
</evidence>
<accession>A0ABW0ZGE2</accession>
<sequence length="217" mass="24021">MSATHARLASVPVLVPVRPEPWTRRVGEVAAAVVLVILLAPVLLAIALLVLTTSQGPVLFRHTRIGLGGRPFEVLKFRTMHVDAEARAAELLRMNTASGPLFKIRHDPRITPVGRWLRRLSLDELPQLWNVLNGTMSLVGPRPSSPPEVARFAPHEHRRHAVRPGLTGLAQINGRSDLPWEKAIRLDLHYVEHQSLRLDLAVLLRTVPAVLSGRGAY</sequence>
<proteinExistence type="inferred from homology"/>
<keyword evidence="4" id="KW-0808">Transferase</keyword>
<keyword evidence="2" id="KW-0472">Membrane</keyword>
<dbReference type="PANTHER" id="PTHR30576:SF10">
    <property type="entry name" value="SLL5057 PROTEIN"/>
    <property type="match status" value="1"/>
</dbReference>
<reference evidence="5" key="1">
    <citation type="journal article" date="2019" name="Int. J. Syst. Evol. Microbiol.">
        <title>The Global Catalogue of Microorganisms (GCM) 10K type strain sequencing project: providing services to taxonomists for standard genome sequencing and annotation.</title>
        <authorList>
            <consortium name="The Broad Institute Genomics Platform"/>
            <consortium name="The Broad Institute Genome Sequencing Center for Infectious Disease"/>
            <person name="Wu L."/>
            <person name="Ma J."/>
        </authorList>
    </citation>
    <scope>NUCLEOTIDE SEQUENCE [LARGE SCALE GENOMIC DNA]</scope>
    <source>
        <strain evidence="5">YIM 94188</strain>
    </source>
</reference>
<dbReference type="GO" id="GO:0016740">
    <property type="term" value="F:transferase activity"/>
    <property type="evidence" value="ECO:0007669"/>
    <property type="project" value="UniProtKB-KW"/>
</dbReference>
<dbReference type="EC" id="2.7.8.-" evidence="4"/>